<evidence type="ECO:0000256" key="1">
    <source>
        <dbReference type="SAM" id="MobiDB-lite"/>
    </source>
</evidence>
<evidence type="ECO:0000313" key="3">
    <source>
        <dbReference type="Proteomes" id="UP000005801"/>
    </source>
</evidence>
<dbReference type="EMBL" id="ABCS01000109">
    <property type="protein sequence ID" value="EDM74962.1"/>
    <property type="molecule type" value="Genomic_DNA"/>
</dbReference>
<accession>A6GGR2</accession>
<dbReference type="CDD" id="cd21471">
    <property type="entry name" value="CrtC-like"/>
    <property type="match status" value="1"/>
</dbReference>
<gene>
    <name evidence="2" type="ORF">PPSIR1_30569</name>
</gene>
<dbReference type="AlphaFoldDB" id="A6GGR2"/>
<proteinExistence type="predicted"/>
<sequence length="360" mass="40218">MSAAMNATASEPAPQGFAPDPKPRRFDLEVAPGGYAWWYLDVLDRERGLGLTAIFFIGSVFSPHYFRARQRALAAGQPLPSPESFCAVNLALYAPRGLAGPGRAGPRAWALTEHPELERGPRTLRIGASSLRWTEDERGPLLTARIDEREPFLGKRAPWAKGVRGTVRLRPAAIFGPRVELDGWRSESGARHRWYPVGPHGHAEVEFEEPALRFSGSAYTDVNEGDEPLEAAFSRWNWSRLELGERTVIVYDVVDRSGQPRPLAWSFDPRTRTREALDPDALGNTVDLPRSRWGMHRATRAPLGAHPRLLDTLEDSPFYSRSVVTLDGDERSLAMHESLDLDRFCAGSTQFLLPFKTRRG</sequence>
<dbReference type="Proteomes" id="UP000005801">
    <property type="component" value="Unassembled WGS sequence"/>
</dbReference>
<keyword evidence="3" id="KW-1185">Reference proteome</keyword>
<dbReference type="STRING" id="391625.PPSIR1_30569"/>
<evidence type="ECO:0000313" key="2">
    <source>
        <dbReference type="EMBL" id="EDM74962.1"/>
    </source>
</evidence>
<protein>
    <submittedName>
        <fullName evidence="2">Hydroxyneurosporene synthase</fullName>
    </submittedName>
</protein>
<dbReference type="SUPFAM" id="SSF159245">
    <property type="entry name" value="AttH-like"/>
    <property type="match status" value="1"/>
</dbReference>
<organism evidence="2 3">
    <name type="scientific">Plesiocystis pacifica SIR-1</name>
    <dbReference type="NCBI Taxonomy" id="391625"/>
    <lineage>
        <taxon>Bacteria</taxon>
        <taxon>Pseudomonadati</taxon>
        <taxon>Myxococcota</taxon>
        <taxon>Polyangia</taxon>
        <taxon>Nannocystales</taxon>
        <taxon>Nannocystaceae</taxon>
        <taxon>Plesiocystis</taxon>
    </lineage>
</organism>
<dbReference type="eggNOG" id="COG5621">
    <property type="taxonomic scope" value="Bacteria"/>
</dbReference>
<feature type="region of interest" description="Disordered" evidence="1">
    <location>
        <begin position="1"/>
        <end position="23"/>
    </location>
</feature>
<reference evidence="2 3" key="1">
    <citation type="submission" date="2007-06" db="EMBL/GenBank/DDBJ databases">
        <authorList>
            <person name="Shimkets L."/>
            <person name="Ferriera S."/>
            <person name="Johnson J."/>
            <person name="Kravitz S."/>
            <person name="Beeson K."/>
            <person name="Sutton G."/>
            <person name="Rogers Y.-H."/>
            <person name="Friedman R."/>
            <person name="Frazier M."/>
            <person name="Venter J.C."/>
        </authorList>
    </citation>
    <scope>NUCLEOTIDE SEQUENCE [LARGE SCALE GENOMIC DNA]</scope>
    <source>
        <strain evidence="2 3">SIR-1</strain>
    </source>
</reference>
<name>A6GGR2_9BACT</name>
<comment type="caution">
    <text evidence="2">The sequence shown here is derived from an EMBL/GenBank/DDBJ whole genome shotgun (WGS) entry which is preliminary data.</text>
</comment>